<dbReference type="Gene3D" id="2.60.120.260">
    <property type="entry name" value="Galactose-binding domain-like"/>
    <property type="match status" value="1"/>
</dbReference>
<protein>
    <recommendedName>
        <fullName evidence="8">Copper radical oxidase</fullName>
    </recommendedName>
</protein>
<dbReference type="PANTHER" id="PTHR32208:SF96">
    <property type="entry name" value="GLYOXAL OXIDASE"/>
    <property type="match status" value="1"/>
</dbReference>
<reference evidence="6" key="1">
    <citation type="submission" date="2022-06" db="EMBL/GenBank/DDBJ databases">
        <title>Genome Sequence of Candolleomyces eurysporus.</title>
        <authorList>
            <person name="Buettner E."/>
        </authorList>
    </citation>
    <scope>NUCLEOTIDE SEQUENCE</scope>
    <source>
        <strain evidence="6">VTCC 930004</strain>
    </source>
</reference>
<dbReference type="AlphaFoldDB" id="A0A9W8MLD5"/>
<feature type="signal peptide" evidence="3">
    <location>
        <begin position="1"/>
        <end position="17"/>
    </location>
</feature>
<evidence type="ECO:0000256" key="2">
    <source>
        <dbReference type="SAM" id="MobiDB-lite"/>
    </source>
</evidence>
<evidence type="ECO:0000256" key="3">
    <source>
        <dbReference type="SAM" id="SignalP"/>
    </source>
</evidence>
<sequence length="762" mass="82362">MLFVYSLLYICIPFALARESAWNGLVLPGSQKTNALFTPYYVPLGAKSYDSSSPFVLYSGDWTQRFSSNSVHRSFRSSSQANASVTFSFTGTGIEWFGNRDDRHGTAEVYIDGKYMKNVEVWKDSTKTLRQQRLYSKYDLPFGPHTLKIVNAGGARGHLVDVDAFVVTHGGKARAHPTIRVDQHLGKRLAESPQWTLRQEGSSGVGAMQLVIISPSHALVVDKVEHNPLDINGHPAWGALYNLNTHAVKPLDMQSNSFCAGGAFLRNGTLINVGGNPVVEDHTSSADFGDLDGLQAIRIFNPCNTPNVDGCDMYENHDRIRTASPRWYDTVIRINDGSAMIIGGSKKGGWMNNATVNNPTIEYYPPKDIHGSNGLPIQLPFLIDTLNANLFPIAFSLPSGAVFIAANQDAMIYDWETDTEQRLPKIPNGVRISYPMTGTGVLLPLTPDNDYTPEVLICGGSAIDDTRAGYDISSQEPASSQCSRMVLSDEGIQSGWQVENMPQPRIMADAVLLPTGDVLIVNGAESGIAGYGNVRGQIGASNADHPALTPVLYSPSKPSGSRFSSDGMPTSDIPRLYHSVASLTPRGDIMIAGSNPNLDRSEEAYGTEYRVEWLSPPWLQTARPEIVKTPLHLQFGSTATIQTKLPPDVTDIKVAIMDFGFVTHSVHASSRMVYLRCSRDGSSSNLRIEAPPDGSIYPPGPGWLHVIAAGVPSKGVKVMVGDGSSPPVDQGALQSVLESSAVDQYELSRDGTDGGGDDDSSG</sequence>
<dbReference type="Gene3D" id="2.60.40.10">
    <property type="entry name" value="Immunoglobulins"/>
    <property type="match status" value="1"/>
</dbReference>
<feature type="chain" id="PRO_5040764002" description="Copper radical oxidase" evidence="3">
    <location>
        <begin position="18"/>
        <end position="762"/>
    </location>
</feature>
<dbReference type="SUPFAM" id="SSF50965">
    <property type="entry name" value="Galactose oxidase, central domain"/>
    <property type="match status" value="1"/>
</dbReference>
<organism evidence="6 7">
    <name type="scientific">Candolleomyces eurysporus</name>
    <dbReference type="NCBI Taxonomy" id="2828524"/>
    <lineage>
        <taxon>Eukaryota</taxon>
        <taxon>Fungi</taxon>
        <taxon>Dikarya</taxon>
        <taxon>Basidiomycota</taxon>
        <taxon>Agaricomycotina</taxon>
        <taxon>Agaricomycetes</taxon>
        <taxon>Agaricomycetidae</taxon>
        <taxon>Agaricales</taxon>
        <taxon>Agaricineae</taxon>
        <taxon>Psathyrellaceae</taxon>
        <taxon>Candolleomyces</taxon>
    </lineage>
</organism>
<dbReference type="Proteomes" id="UP001140091">
    <property type="component" value="Unassembled WGS sequence"/>
</dbReference>
<dbReference type="InterPro" id="IPR011043">
    <property type="entry name" value="Gal_Oxase/kelch_b-propeller"/>
</dbReference>
<dbReference type="InterPro" id="IPR013783">
    <property type="entry name" value="Ig-like_fold"/>
</dbReference>
<evidence type="ECO:0000313" key="7">
    <source>
        <dbReference type="Proteomes" id="UP001140091"/>
    </source>
</evidence>
<dbReference type="Pfam" id="PF09118">
    <property type="entry name" value="GO-like_E_set"/>
    <property type="match status" value="1"/>
</dbReference>
<dbReference type="EMBL" id="JANBPK010000708">
    <property type="protein sequence ID" value="KAJ2934956.1"/>
    <property type="molecule type" value="Genomic_DNA"/>
</dbReference>
<keyword evidence="7" id="KW-1185">Reference proteome</keyword>
<dbReference type="InterPro" id="IPR009880">
    <property type="entry name" value="Glyoxal_oxidase_N"/>
</dbReference>
<evidence type="ECO:0000259" key="4">
    <source>
        <dbReference type="Pfam" id="PF07250"/>
    </source>
</evidence>
<dbReference type="SUPFAM" id="SSF81296">
    <property type="entry name" value="E set domains"/>
    <property type="match status" value="1"/>
</dbReference>
<dbReference type="CDD" id="cd02851">
    <property type="entry name" value="E_set_GO_C"/>
    <property type="match status" value="1"/>
</dbReference>
<comment type="caution">
    <text evidence="6">The sequence shown here is derived from an EMBL/GenBank/DDBJ whole genome shotgun (WGS) entry which is preliminary data.</text>
</comment>
<dbReference type="Gene3D" id="2.130.10.80">
    <property type="entry name" value="Galactose oxidase/kelch, beta-propeller"/>
    <property type="match status" value="1"/>
</dbReference>
<evidence type="ECO:0000256" key="1">
    <source>
        <dbReference type="ARBA" id="ARBA00022729"/>
    </source>
</evidence>
<feature type="domain" description="Galactose oxidase-like Early set" evidence="5">
    <location>
        <begin position="623"/>
        <end position="720"/>
    </location>
</feature>
<evidence type="ECO:0000313" key="6">
    <source>
        <dbReference type="EMBL" id="KAJ2934956.1"/>
    </source>
</evidence>
<dbReference type="PANTHER" id="PTHR32208">
    <property type="entry name" value="SECRETED PROTEIN-RELATED"/>
    <property type="match status" value="1"/>
</dbReference>
<gene>
    <name evidence="6" type="ORF">H1R20_g2184</name>
</gene>
<evidence type="ECO:0008006" key="8">
    <source>
        <dbReference type="Google" id="ProtNLM"/>
    </source>
</evidence>
<dbReference type="InterPro" id="IPR014756">
    <property type="entry name" value="Ig_E-set"/>
</dbReference>
<dbReference type="InterPro" id="IPR037293">
    <property type="entry name" value="Gal_Oxidase_central_sf"/>
</dbReference>
<proteinExistence type="predicted"/>
<keyword evidence="1 3" id="KW-0732">Signal</keyword>
<dbReference type="Pfam" id="PF07250">
    <property type="entry name" value="Glyoxal_oxid_N"/>
    <property type="match status" value="1"/>
</dbReference>
<evidence type="ECO:0000259" key="5">
    <source>
        <dbReference type="Pfam" id="PF09118"/>
    </source>
</evidence>
<accession>A0A9W8MLD5</accession>
<dbReference type="InterPro" id="IPR015202">
    <property type="entry name" value="GO-like_E_set"/>
</dbReference>
<dbReference type="OrthoDB" id="2019572at2759"/>
<name>A0A9W8MLD5_9AGAR</name>
<feature type="non-terminal residue" evidence="6">
    <location>
        <position position="1"/>
    </location>
</feature>
<feature type="region of interest" description="Disordered" evidence="2">
    <location>
        <begin position="742"/>
        <end position="762"/>
    </location>
</feature>
<feature type="domain" description="Glyoxal oxidase N-terminal" evidence="4">
    <location>
        <begin position="237"/>
        <end position="617"/>
    </location>
</feature>